<evidence type="ECO:0000313" key="3">
    <source>
        <dbReference type="Proteomes" id="UP000187203"/>
    </source>
</evidence>
<accession>A0A1R3GUD3</accession>
<evidence type="ECO:0000313" key="2">
    <source>
        <dbReference type="EMBL" id="OMO61738.1"/>
    </source>
</evidence>
<keyword evidence="1" id="KW-1133">Transmembrane helix</keyword>
<dbReference type="Proteomes" id="UP000187203">
    <property type="component" value="Unassembled WGS sequence"/>
</dbReference>
<keyword evidence="1" id="KW-0472">Membrane</keyword>
<name>A0A1R3GUD3_9ROSI</name>
<keyword evidence="1" id="KW-0812">Transmembrane</keyword>
<keyword evidence="3" id="KW-1185">Reference proteome</keyword>
<sequence length="267" mass="28353">MYCGALVILSSCGALAILASCGVFLILASCGNFARGFASLELLQWLTAAAFGFRCLVRAGATSLGRGIYLGATSLGRDIAWVRYHLGATFTWVRHRLGAALLGYGTAWVRNCLGVSLLGRSIYLGVASFGHGIRLGVALLGCGIYLGVALLGCRNLLFAIAHLCCSSLMSCRGSHYLLPQISTAVSHCCRKSPLPHLLDGHTTAADDMNAKYCWLCTAEYSTHSSWASEVNVAVLCKRSCAVKRVLPQRGECCRGKEGATAVRGALR</sequence>
<feature type="transmembrane region" description="Helical" evidence="1">
    <location>
        <begin position="133"/>
        <end position="153"/>
    </location>
</feature>
<gene>
    <name evidence="2" type="ORF">COLO4_33350</name>
</gene>
<dbReference type="EMBL" id="AWUE01021573">
    <property type="protein sequence ID" value="OMO61738.1"/>
    <property type="molecule type" value="Genomic_DNA"/>
</dbReference>
<organism evidence="2 3">
    <name type="scientific">Corchorus olitorius</name>
    <dbReference type="NCBI Taxonomy" id="93759"/>
    <lineage>
        <taxon>Eukaryota</taxon>
        <taxon>Viridiplantae</taxon>
        <taxon>Streptophyta</taxon>
        <taxon>Embryophyta</taxon>
        <taxon>Tracheophyta</taxon>
        <taxon>Spermatophyta</taxon>
        <taxon>Magnoliopsida</taxon>
        <taxon>eudicotyledons</taxon>
        <taxon>Gunneridae</taxon>
        <taxon>Pentapetalae</taxon>
        <taxon>rosids</taxon>
        <taxon>malvids</taxon>
        <taxon>Malvales</taxon>
        <taxon>Malvaceae</taxon>
        <taxon>Grewioideae</taxon>
        <taxon>Apeibeae</taxon>
        <taxon>Corchorus</taxon>
    </lineage>
</organism>
<comment type="caution">
    <text evidence="2">The sequence shown here is derived from an EMBL/GenBank/DDBJ whole genome shotgun (WGS) entry which is preliminary data.</text>
</comment>
<dbReference type="AlphaFoldDB" id="A0A1R3GUD3"/>
<proteinExistence type="predicted"/>
<evidence type="ECO:0000256" key="1">
    <source>
        <dbReference type="SAM" id="Phobius"/>
    </source>
</evidence>
<reference evidence="3" key="1">
    <citation type="submission" date="2013-09" db="EMBL/GenBank/DDBJ databases">
        <title>Corchorus olitorius genome sequencing.</title>
        <authorList>
            <person name="Alam M."/>
            <person name="Haque M.S."/>
            <person name="Islam M.S."/>
            <person name="Emdad E.M."/>
            <person name="Islam M.M."/>
            <person name="Ahmed B."/>
            <person name="Halim A."/>
            <person name="Hossen Q.M.M."/>
            <person name="Hossain M.Z."/>
            <person name="Ahmed R."/>
            <person name="Khan M.M."/>
            <person name="Islam R."/>
            <person name="Rashid M.M."/>
            <person name="Khan S.A."/>
            <person name="Rahman M.S."/>
            <person name="Alam M."/>
            <person name="Yahiya A.S."/>
            <person name="Khan M.S."/>
            <person name="Azam M.S."/>
            <person name="Haque T."/>
            <person name="Lashkar M.Z.H."/>
            <person name="Akhand A.I."/>
            <person name="Morshed G."/>
            <person name="Roy S."/>
            <person name="Uddin K.S."/>
            <person name="Rabeya T."/>
            <person name="Hossain A.S."/>
            <person name="Chowdhury A."/>
            <person name="Snigdha A.R."/>
            <person name="Mortoza M.S."/>
            <person name="Matin S.A."/>
            <person name="Hoque S.M.E."/>
            <person name="Islam M.K."/>
            <person name="Roy D.K."/>
            <person name="Haider R."/>
            <person name="Moosa M.M."/>
            <person name="Elias S.M."/>
            <person name="Hasan A.M."/>
            <person name="Jahan S."/>
            <person name="Shafiuddin M."/>
            <person name="Mahmood N."/>
            <person name="Shommy N.S."/>
        </authorList>
    </citation>
    <scope>NUCLEOTIDE SEQUENCE [LARGE SCALE GENOMIC DNA]</scope>
    <source>
        <strain evidence="3">cv. O-4</strain>
    </source>
</reference>
<feature type="transmembrane region" description="Helical" evidence="1">
    <location>
        <begin position="6"/>
        <end position="30"/>
    </location>
</feature>
<protein>
    <submittedName>
        <fullName evidence="2">Uncharacterized protein</fullName>
    </submittedName>
</protein>